<dbReference type="AlphaFoldDB" id="A0A9P7C0W5"/>
<dbReference type="Proteomes" id="UP000740926">
    <property type="component" value="Unassembled WGS sequence"/>
</dbReference>
<evidence type="ECO:0000313" key="2">
    <source>
        <dbReference type="Proteomes" id="UP000740926"/>
    </source>
</evidence>
<protein>
    <submittedName>
        <fullName evidence="1">Uncharacterized protein</fullName>
    </submittedName>
</protein>
<comment type="caution">
    <text evidence="1">The sequence shown here is derived from an EMBL/GenBank/DDBJ whole genome shotgun (WGS) entry which is preliminary data.</text>
</comment>
<name>A0A9P7C0W5_9FUNG</name>
<accession>A0A9P7C0W5</accession>
<proteinExistence type="predicted"/>
<evidence type="ECO:0000313" key="1">
    <source>
        <dbReference type="EMBL" id="KAG1530593.1"/>
    </source>
</evidence>
<gene>
    <name evidence="1" type="ORF">G6F50_017213</name>
</gene>
<organism evidence="1 2">
    <name type="scientific">Rhizopus delemar</name>
    <dbReference type="NCBI Taxonomy" id="936053"/>
    <lineage>
        <taxon>Eukaryota</taxon>
        <taxon>Fungi</taxon>
        <taxon>Fungi incertae sedis</taxon>
        <taxon>Mucoromycota</taxon>
        <taxon>Mucoromycotina</taxon>
        <taxon>Mucoromycetes</taxon>
        <taxon>Mucorales</taxon>
        <taxon>Mucorineae</taxon>
        <taxon>Rhizopodaceae</taxon>
        <taxon>Rhizopus</taxon>
    </lineage>
</organism>
<sequence length="113" mass="12685">MPTERLIEMGNVAWLDVHGGNGLFLDMAKEQQGRLYEVVDDRSYMLRWGSFVTDKGPSITLRILDMDAKVEPVDMGTLGFLPSHVAKFQRCLQNRDQCAVNRPVAGDAQGHDH</sequence>
<dbReference type="EMBL" id="JAANIU010012194">
    <property type="protein sequence ID" value="KAG1530593.1"/>
    <property type="molecule type" value="Genomic_DNA"/>
</dbReference>
<reference evidence="1 2" key="1">
    <citation type="journal article" date="2020" name="Microb. Genom.">
        <title>Genetic diversity of clinical and environmental Mucorales isolates obtained from an investigation of mucormycosis cases among solid organ transplant recipients.</title>
        <authorList>
            <person name="Nguyen M.H."/>
            <person name="Kaul D."/>
            <person name="Muto C."/>
            <person name="Cheng S.J."/>
            <person name="Richter R.A."/>
            <person name="Bruno V.M."/>
            <person name="Liu G."/>
            <person name="Beyhan S."/>
            <person name="Sundermann A.J."/>
            <person name="Mounaud S."/>
            <person name="Pasculle A.W."/>
            <person name="Nierman W.C."/>
            <person name="Driscoll E."/>
            <person name="Cumbie R."/>
            <person name="Clancy C.J."/>
            <person name="Dupont C.L."/>
        </authorList>
    </citation>
    <scope>NUCLEOTIDE SEQUENCE [LARGE SCALE GENOMIC DNA]</scope>
    <source>
        <strain evidence="1 2">GL24</strain>
    </source>
</reference>
<keyword evidence="2" id="KW-1185">Reference proteome</keyword>